<evidence type="ECO:0000256" key="1">
    <source>
        <dbReference type="ARBA" id="ARBA00000189"/>
    </source>
</evidence>
<dbReference type="GO" id="GO:0020037">
    <property type="term" value="F:heme binding"/>
    <property type="evidence" value="ECO:0007669"/>
    <property type="project" value="InterPro"/>
</dbReference>
<comment type="similarity">
    <text evidence="11">Belongs to the peroxidase family.</text>
</comment>
<dbReference type="PANTHER" id="PTHR31388">
    <property type="entry name" value="PEROXIDASE 72-RELATED"/>
    <property type="match status" value="1"/>
</dbReference>
<evidence type="ECO:0000256" key="11">
    <source>
        <dbReference type="RuleBase" id="RU004241"/>
    </source>
</evidence>
<dbReference type="InterPro" id="IPR000823">
    <property type="entry name" value="Peroxidase_pln"/>
</dbReference>
<evidence type="ECO:0000256" key="4">
    <source>
        <dbReference type="ARBA" id="ARBA00022559"/>
    </source>
</evidence>
<name>A0A7J9AXX9_9ROSI</name>
<evidence type="ECO:0000256" key="3">
    <source>
        <dbReference type="ARBA" id="ARBA00012313"/>
    </source>
</evidence>
<accession>A0A7J9AXX9</accession>
<evidence type="ECO:0000256" key="7">
    <source>
        <dbReference type="ARBA" id="ARBA00023002"/>
    </source>
</evidence>
<sequence>DLPALISNFKNQGLNKRDLVALSGGSTIGLLQCVIFRNRIYNATDIDLAFAKEHRATCLCIGGNTNLTPFDLILARFDTTYFTNLVKQRGYSPLIKHFSMMGQLINL</sequence>
<protein>
    <recommendedName>
        <fullName evidence="3">peroxidase</fullName>
        <ecNumber evidence="3">1.11.1.7</ecNumber>
    </recommendedName>
</protein>
<dbReference type="PROSITE" id="PS50873">
    <property type="entry name" value="PEROXIDASE_4"/>
    <property type="match status" value="1"/>
</dbReference>
<keyword evidence="8" id="KW-0408">Iron</keyword>
<comment type="cofactor">
    <cofactor evidence="2">
        <name>heme b</name>
        <dbReference type="ChEBI" id="CHEBI:60344"/>
    </cofactor>
</comment>
<evidence type="ECO:0000256" key="9">
    <source>
        <dbReference type="PIRSR" id="PIRSR600823-3"/>
    </source>
</evidence>
<keyword evidence="7" id="KW-0560">Oxidoreductase</keyword>
<keyword evidence="4" id="KW-0575">Peroxidase</keyword>
<organism evidence="13 14">
    <name type="scientific">Gossypium laxum</name>
    <dbReference type="NCBI Taxonomy" id="34288"/>
    <lineage>
        <taxon>Eukaryota</taxon>
        <taxon>Viridiplantae</taxon>
        <taxon>Streptophyta</taxon>
        <taxon>Embryophyta</taxon>
        <taxon>Tracheophyta</taxon>
        <taxon>Spermatophyta</taxon>
        <taxon>Magnoliopsida</taxon>
        <taxon>eudicotyledons</taxon>
        <taxon>Gunneridae</taxon>
        <taxon>Pentapetalae</taxon>
        <taxon>rosids</taxon>
        <taxon>malvids</taxon>
        <taxon>Malvales</taxon>
        <taxon>Malvaceae</taxon>
        <taxon>Malvoideae</taxon>
        <taxon>Gossypium</taxon>
    </lineage>
</organism>
<dbReference type="GO" id="GO:0006979">
    <property type="term" value="P:response to oxidative stress"/>
    <property type="evidence" value="ECO:0007669"/>
    <property type="project" value="InterPro"/>
</dbReference>
<dbReference type="EC" id="1.11.1.7" evidence="3"/>
<evidence type="ECO:0000256" key="8">
    <source>
        <dbReference type="ARBA" id="ARBA00023004"/>
    </source>
</evidence>
<keyword evidence="14" id="KW-1185">Reference proteome</keyword>
<evidence type="ECO:0000256" key="2">
    <source>
        <dbReference type="ARBA" id="ARBA00001970"/>
    </source>
</evidence>
<feature type="non-terminal residue" evidence="13">
    <location>
        <position position="107"/>
    </location>
</feature>
<keyword evidence="10" id="KW-1015">Disulfide bond</keyword>
<dbReference type="GO" id="GO:0046872">
    <property type="term" value="F:metal ion binding"/>
    <property type="evidence" value="ECO:0007669"/>
    <property type="project" value="UniProtKB-KW"/>
</dbReference>
<comment type="caution">
    <text evidence="13">The sequence shown here is derived from an EMBL/GenBank/DDBJ whole genome shotgun (WGS) entry which is preliminary data.</text>
</comment>
<dbReference type="AlphaFoldDB" id="A0A7J9AXX9"/>
<evidence type="ECO:0000313" key="13">
    <source>
        <dbReference type="EMBL" id="MBA0728880.1"/>
    </source>
</evidence>
<comment type="catalytic activity">
    <reaction evidence="1">
        <text>2 a phenolic donor + H2O2 = 2 a phenolic radical donor + 2 H2O</text>
        <dbReference type="Rhea" id="RHEA:56136"/>
        <dbReference type="ChEBI" id="CHEBI:15377"/>
        <dbReference type="ChEBI" id="CHEBI:16240"/>
        <dbReference type="ChEBI" id="CHEBI:139520"/>
        <dbReference type="ChEBI" id="CHEBI:139521"/>
        <dbReference type="EC" id="1.11.1.7"/>
    </reaction>
</comment>
<keyword evidence="6 9" id="KW-0479">Metal-binding</keyword>
<dbReference type="InterPro" id="IPR002016">
    <property type="entry name" value="Haem_peroxidase"/>
</dbReference>
<reference evidence="13 14" key="1">
    <citation type="journal article" date="2019" name="Genome Biol. Evol.">
        <title>Insights into the evolution of the New World diploid cottons (Gossypium, subgenus Houzingenia) based on genome sequencing.</title>
        <authorList>
            <person name="Grover C.E."/>
            <person name="Arick M.A. 2nd"/>
            <person name="Thrash A."/>
            <person name="Conover J.L."/>
            <person name="Sanders W.S."/>
            <person name="Peterson D.G."/>
            <person name="Frelichowski J.E."/>
            <person name="Scheffler J.A."/>
            <person name="Scheffler B.E."/>
            <person name="Wendel J.F."/>
        </authorList>
    </citation>
    <scope>NUCLEOTIDE SEQUENCE [LARGE SCALE GENOMIC DNA]</scope>
    <source>
        <strain evidence="13">4</strain>
        <tissue evidence="13">Leaf</tissue>
    </source>
</reference>
<dbReference type="SUPFAM" id="SSF48113">
    <property type="entry name" value="Heme-dependent peroxidases"/>
    <property type="match status" value="1"/>
</dbReference>
<feature type="disulfide bond" evidence="10">
    <location>
        <begin position="33"/>
        <end position="58"/>
    </location>
</feature>
<dbReference type="InterPro" id="IPR010255">
    <property type="entry name" value="Haem_peroxidase_sf"/>
</dbReference>
<feature type="binding site" evidence="9">
    <location>
        <position position="27"/>
    </location>
    <ligand>
        <name>Ca(2+)</name>
        <dbReference type="ChEBI" id="CHEBI:29108"/>
        <label>2</label>
    </ligand>
</feature>
<keyword evidence="5" id="KW-0349">Heme</keyword>
<evidence type="ECO:0000259" key="12">
    <source>
        <dbReference type="PROSITE" id="PS50873"/>
    </source>
</evidence>
<gene>
    <name evidence="13" type="ORF">Golax_023194</name>
</gene>
<feature type="binding site" evidence="9">
    <location>
        <position position="71"/>
    </location>
    <ligand>
        <name>Ca(2+)</name>
        <dbReference type="ChEBI" id="CHEBI:29108"/>
        <label>2</label>
    </ligand>
</feature>
<proteinExistence type="inferred from homology"/>
<evidence type="ECO:0000256" key="6">
    <source>
        <dbReference type="ARBA" id="ARBA00022723"/>
    </source>
</evidence>
<dbReference type="Pfam" id="PF00141">
    <property type="entry name" value="peroxidase"/>
    <property type="match status" value="1"/>
</dbReference>
<evidence type="ECO:0000256" key="5">
    <source>
        <dbReference type="ARBA" id="ARBA00022617"/>
    </source>
</evidence>
<comment type="cofactor">
    <cofactor evidence="9">
        <name>Ca(2+)</name>
        <dbReference type="ChEBI" id="CHEBI:29108"/>
    </cofactor>
    <text evidence="9">Binds 2 calcium ions per subunit.</text>
</comment>
<dbReference type="PANTHER" id="PTHR31388:SF225">
    <property type="entry name" value="PEROXIDASE"/>
    <property type="match status" value="1"/>
</dbReference>
<dbReference type="Proteomes" id="UP000593574">
    <property type="component" value="Unassembled WGS sequence"/>
</dbReference>
<feature type="binding site" evidence="9">
    <location>
        <position position="78"/>
    </location>
    <ligand>
        <name>Ca(2+)</name>
        <dbReference type="ChEBI" id="CHEBI:29108"/>
        <label>2</label>
    </ligand>
</feature>
<feature type="domain" description="Plant heme peroxidase family profile" evidence="12">
    <location>
        <begin position="1"/>
        <end position="90"/>
    </location>
</feature>
<dbReference type="GO" id="GO:0140825">
    <property type="term" value="F:lactoperoxidase activity"/>
    <property type="evidence" value="ECO:0007669"/>
    <property type="project" value="UniProtKB-EC"/>
</dbReference>
<evidence type="ECO:0000313" key="14">
    <source>
        <dbReference type="Proteomes" id="UP000593574"/>
    </source>
</evidence>
<dbReference type="EMBL" id="JABEZV010000048">
    <property type="protein sequence ID" value="MBA0728880.1"/>
    <property type="molecule type" value="Genomic_DNA"/>
</dbReference>
<dbReference type="Gene3D" id="1.10.420.10">
    <property type="entry name" value="Peroxidase, domain 2"/>
    <property type="match status" value="1"/>
</dbReference>
<keyword evidence="9" id="KW-0106">Calcium</keyword>
<evidence type="ECO:0000256" key="10">
    <source>
        <dbReference type="PIRSR" id="PIRSR600823-5"/>
    </source>
</evidence>